<feature type="domain" description="Ketoreductase" evidence="4">
    <location>
        <begin position="23"/>
        <end position="208"/>
    </location>
</feature>
<evidence type="ECO:0000313" key="6">
    <source>
        <dbReference type="Proteomes" id="UP000192251"/>
    </source>
</evidence>
<dbReference type="InterPro" id="IPR057326">
    <property type="entry name" value="KR_dom"/>
</dbReference>
<sequence length="262" mass="27170">MSDTEHRTGSDTGGTPDLPVTRPVALISGGSRGIGRAVALRLAEEGYDISFCFRGDEQAAALLEKELTALGARAFAARVDVTDAEGVRGWVTRTEEEFGPVAVAVTSAGITRDKPLLMMSDTEWHEVLDTNLDGVYHVCRAVVYPMLKRRAGAIVTLASVSGLLGNAGQTNYAASKAGIVAFSRSLAKEVGRRGVRVNAVAPGLIDTDMSAVLGDGIKEEVAGRTALGRAGLAAEVADAVAYLASPRASYITGAVLPVDGGL</sequence>
<evidence type="ECO:0000256" key="1">
    <source>
        <dbReference type="ARBA" id="ARBA00006484"/>
    </source>
</evidence>
<dbReference type="PANTHER" id="PTHR42760:SF135">
    <property type="entry name" value="BLL7886 PROTEIN"/>
    <property type="match status" value="1"/>
</dbReference>
<dbReference type="AlphaFoldDB" id="A0ABC8BX95"/>
<dbReference type="InterPro" id="IPR020904">
    <property type="entry name" value="Sc_DH/Rdtase_CS"/>
</dbReference>
<dbReference type="InterPro" id="IPR002347">
    <property type="entry name" value="SDR_fam"/>
</dbReference>
<accession>A0ABC8BX95</accession>
<gene>
    <name evidence="5" type="ORF">B7C62_24090</name>
</gene>
<keyword evidence="6" id="KW-1185">Reference proteome</keyword>
<evidence type="ECO:0000256" key="2">
    <source>
        <dbReference type="ARBA" id="ARBA00023002"/>
    </source>
</evidence>
<dbReference type="Pfam" id="PF13561">
    <property type="entry name" value="adh_short_C2"/>
    <property type="match status" value="1"/>
</dbReference>
<evidence type="ECO:0000313" key="5">
    <source>
        <dbReference type="EMBL" id="ARF74972.1"/>
    </source>
</evidence>
<dbReference type="SMART" id="SM00822">
    <property type="entry name" value="PKS_KR"/>
    <property type="match status" value="1"/>
</dbReference>
<dbReference type="FunFam" id="3.40.50.720:FF:000173">
    <property type="entry name" value="3-oxoacyl-[acyl-carrier protein] reductase"/>
    <property type="match status" value="1"/>
</dbReference>
<dbReference type="PRINTS" id="PR00080">
    <property type="entry name" value="SDRFAMILY"/>
</dbReference>
<dbReference type="KEGG" id="kab:B7C62_24090"/>
<dbReference type="RefSeq" id="WP_084749022.1">
    <property type="nucleotide sequence ID" value="NZ_CP020563.1"/>
</dbReference>
<dbReference type="Gene3D" id="3.40.50.720">
    <property type="entry name" value="NAD(P)-binding Rossmann-like Domain"/>
    <property type="match status" value="1"/>
</dbReference>
<dbReference type="InterPro" id="IPR036291">
    <property type="entry name" value="NAD(P)-bd_dom_sf"/>
</dbReference>
<feature type="region of interest" description="Disordered" evidence="3">
    <location>
        <begin position="1"/>
        <end position="23"/>
    </location>
</feature>
<reference evidence="5 6" key="1">
    <citation type="submission" date="2017-04" db="EMBL/GenBank/DDBJ databases">
        <title>The complete genome sequence of Streptomyces albolongus YIM 101047, the producer of novel bafilomycins and novel odoriferous sesquiterpenoids.</title>
        <authorList>
            <person name="Yin M."/>
            <person name="Jiang Y."/>
        </authorList>
    </citation>
    <scope>NUCLEOTIDE SEQUENCE [LARGE SCALE GENOMIC DNA]</scope>
    <source>
        <strain evidence="5 6">YIM 101047</strain>
    </source>
</reference>
<dbReference type="GO" id="GO:0016616">
    <property type="term" value="F:oxidoreductase activity, acting on the CH-OH group of donors, NAD or NADP as acceptor"/>
    <property type="evidence" value="ECO:0007669"/>
    <property type="project" value="UniProtKB-ARBA"/>
</dbReference>
<protein>
    <submittedName>
        <fullName evidence="5">Beta-ketoacyl-ACP reductase</fullName>
    </submittedName>
</protein>
<dbReference type="NCBIfam" id="NF009466">
    <property type="entry name" value="PRK12826.1-2"/>
    <property type="match status" value="1"/>
</dbReference>
<dbReference type="Proteomes" id="UP000192251">
    <property type="component" value="Chromosome"/>
</dbReference>
<dbReference type="PROSITE" id="PS00061">
    <property type="entry name" value="ADH_SHORT"/>
    <property type="match status" value="1"/>
</dbReference>
<evidence type="ECO:0000259" key="4">
    <source>
        <dbReference type="SMART" id="SM00822"/>
    </source>
</evidence>
<dbReference type="EMBL" id="CP020563">
    <property type="protein sequence ID" value="ARF74972.1"/>
    <property type="molecule type" value="Genomic_DNA"/>
</dbReference>
<dbReference type="SUPFAM" id="SSF51735">
    <property type="entry name" value="NAD(P)-binding Rossmann-fold domains"/>
    <property type="match status" value="1"/>
</dbReference>
<dbReference type="PRINTS" id="PR00081">
    <property type="entry name" value="GDHRDH"/>
</dbReference>
<organism evidence="5 6">
    <name type="scientific">Kitasatospora albolonga</name>
    <dbReference type="NCBI Taxonomy" id="68173"/>
    <lineage>
        <taxon>Bacteria</taxon>
        <taxon>Bacillati</taxon>
        <taxon>Actinomycetota</taxon>
        <taxon>Actinomycetes</taxon>
        <taxon>Kitasatosporales</taxon>
        <taxon>Streptomycetaceae</taxon>
        <taxon>Kitasatospora</taxon>
    </lineage>
</organism>
<dbReference type="PANTHER" id="PTHR42760">
    <property type="entry name" value="SHORT-CHAIN DEHYDROGENASES/REDUCTASES FAMILY MEMBER"/>
    <property type="match status" value="1"/>
</dbReference>
<keyword evidence="2" id="KW-0560">Oxidoreductase</keyword>
<evidence type="ECO:0000256" key="3">
    <source>
        <dbReference type="SAM" id="MobiDB-lite"/>
    </source>
</evidence>
<comment type="similarity">
    <text evidence="1">Belongs to the short-chain dehydrogenases/reductases (SDR) family.</text>
</comment>
<name>A0ABC8BX95_9ACTN</name>
<proteinExistence type="inferred from homology"/>